<evidence type="ECO:0000256" key="4">
    <source>
        <dbReference type="ARBA" id="ARBA00022989"/>
    </source>
</evidence>
<feature type="transmembrane region" description="Helical" evidence="6">
    <location>
        <begin position="215"/>
        <end position="233"/>
    </location>
</feature>
<reference evidence="7 8" key="1">
    <citation type="submission" date="2019-09" db="EMBL/GenBank/DDBJ databases">
        <title>Nocardioides panacisoli sp. nov., isolated from the soil of a ginseng field.</title>
        <authorList>
            <person name="Cho C."/>
        </authorList>
    </citation>
    <scope>NUCLEOTIDE SEQUENCE [LARGE SCALE GENOMIC DNA]</scope>
    <source>
        <strain evidence="7 8">BN140041</strain>
    </source>
</reference>
<feature type="transmembrane region" description="Helical" evidence="6">
    <location>
        <begin position="100"/>
        <end position="124"/>
    </location>
</feature>
<dbReference type="Gene3D" id="1.20.1740.10">
    <property type="entry name" value="Amino acid/polyamine transporter I"/>
    <property type="match status" value="1"/>
</dbReference>
<evidence type="ECO:0000256" key="3">
    <source>
        <dbReference type="ARBA" id="ARBA00022692"/>
    </source>
</evidence>
<evidence type="ECO:0000313" key="7">
    <source>
        <dbReference type="EMBL" id="KAA1428968.1"/>
    </source>
</evidence>
<dbReference type="Proteomes" id="UP000324351">
    <property type="component" value="Unassembled WGS sequence"/>
</dbReference>
<dbReference type="PANTHER" id="PTHR42770">
    <property type="entry name" value="AMINO ACID TRANSPORTER-RELATED"/>
    <property type="match status" value="1"/>
</dbReference>
<feature type="transmembrane region" description="Helical" evidence="6">
    <location>
        <begin position="144"/>
        <end position="162"/>
    </location>
</feature>
<keyword evidence="3 6" id="KW-0812">Transmembrane</keyword>
<comment type="caution">
    <text evidence="7">The sequence shown here is derived from an EMBL/GenBank/DDBJ whole genome shotgun (WGS) entry which is preliminary data.</text>
</comment>
<sequence length="496" mass="53176">MTTLSTSTEEAPAGGEPHELRRVMGPWLLLLFIVGDILGAGVYAVTGQMAGYVGGVLWLPFLLAFVVAIMTAFSYLELVTKYPAAAGAALYTHKAFGIHFLTFIVTFAVACSGITSASTSSATLAQNFFAGLEINGWMDLPGTGVQTAVAMGFIILLALINLRGVGESVKFNVVLTVVEMTALCIVIGVGIAVIAQGDADMGELVRFDDYQDLGLLFAVTAATSIAFFAMVGFEDSVNMVEETKEPERIFPRTMFIGLGVAALLYVLVAISVVSVLSESQLENIYKSEGAALVEVVHIGSPDFPIDKLFPFLAVFAVANTALINMLMASRLIYGMAKQRVLPKQLGGVLAGRRTPWAAILASTLLALLLIWYVTSDPDSNIVANLSSTTALLLLCVFALVNVACLVLKRKRADHDKTFFTAPMAVPPVAAVLCLYLAGPWVDRDRIVYEIAGGLMVIGVALWLVTWLINLVANKDDEPPRFADVEHMDIDPTDDPR</sequence>
<evidence type="ECO:0000313" key="8">
    <source>
        <dbReference type="Proteomes" id="UP000324351"/>
    </source>
</evidence>
<proteinExistence type="predicted"/>
<reference evidence="7 8" key="2">
    <citation type="submission" date="2019-09" db="EMBL/GenBank/DDBJ databases">
        <authorList>
            <person name="Jin C."/>
        </authorList>
    </citation>
    <scope>NUCLEOTIDE SEQUENCE [LARGE SCALE GENOMIC DNA]</scope>
    <source>
        <strain evidence="7 8">BN140041</strain>
    </source>
</reference>
<dbReference type="GO" id="GO:0022857">
    <property type="term" value="F:transmembrane transporter activity"/>
    <property type="evidence" value="ECO:0007669"/>
    <property type="project" value="InterPro"/>
</dbReference>
<dbReference type="PIRSF" id="PIRSF006060">
    <property type="entry name" value="AA_transporter"/>
    <property type="match status" value="1"/>
</dbReference>
<name>A0A5B1M8W0_9ACTN</name>
<feature type="transmembrane region" description="Helical" evidence="6">
    <location>
        <begin position="385"/>
        <end position="407"/>
    </location>
</feature>
<keyword evidence="2" id="KW-1003">Cell membrane</keyword>
<keyword evidence="8" id="KW-1185">Reference proteome</keyword>
<keyword evidence="4 6" id="KW-1133">Transmembrane helix</keyword>
<feature type="transmembrane region" description="Helical" evidence="6">
    <location>
        <begin position="27"/>
        <end position="45"/>
    </location>
</feature>
<dbReference type="PANTHER" id="PTHR42770:SF11">
    <property type="entry name" value="INNER MEMBRANE TRANSPORT PROTEIN YBAT"/>
    <property type="match status" value="1"/>
</dbReference>
<feature type="transmembrane region" description="Helical" evidence="6">
    <location>
        <begin position="57"/>
        <end position="79"/>
    </location>
</feature>
<dbReference type="InterPro" id="IPR050367">
    <property type="entry name" value="APC_superfamily"/>
</dbReference>
<evidence type="ECO:0000256" key="6">
    <source>
        <dbReference type="SAM" id="Phobius"/>
    </source>
</evidence>
<feature type="transmembrane region" description="Helical" evidence="6">
    <location>
        <begin position="419"/>
        <end position="438"/>
    </location>
</feature>
<feature type="transmembrane region" description="Helical" evidence="6">
    <location>
        <begin position="354"/>
        <end position="373"/>
    </location>
</feature>
<accession>A0A5B1M8W0</accession>
<evidence type="ECO:0000256" key="1">
    <source>
        <dbReference type="ARBA" id="ARBA00004651"/>
    </source>
</evidence>
<organism evidence="7 8">
    <name type="scientific">Nocardioides antri</name>
    <dbReference type="NCBI Taxonomy" id="2607659"/>
    <lineage>
        <taxon>Bacteria</taxon>
        <taxon>Bacillati</taxon>
        <taxon>Actinomycetota</taxon>
        <taxon>Actinomycetes</taxon>
        <taxon>Propionibacteriales</taxon>
        <taxon>Nocardioidaceae</taxon>
        <taxon>Nocardioides</taxon>
    </lineage>
</organism>
<feature type="transmembrane region" description="Helical" evidence="6">
    <location>
        <begin position="308"/>
        <end position="333"/>
    </location>
</feature>
<dbReference type="Pfam" id="PF13520">
    <property type="entry name" value="AA_permease_2"/>
    <property type="match status" value="1"/>
</dbReference>
<comment type="subcellular location">
    <subcellularLocation>
        <location evidence="1">Cell membrane</location>
        <topology evidence="1">Multi-pass membrane protein</topology>
    </subcellularLocation>
</comment>
<gene>
    <name evidence="7" type="ORF">F0U47_01790</name>
</gene>
<feature type="transmembrane region" description="Helical" evidence="6">
    <location>
        <begin position="174"/>
        <end position="195"/>
    </location>
</feature>
<dbReference type="AlphaFoldDB" id="A0A5B1M8W0"/>
<dbReference type="InterPro" id="IPR002293">
    <property type="entry name" value="AA/rel_permease1"/>
</dbReference>
<dbReference type="RefSeq" id="WP_149748590.1">
    <property type="nucleotide sequence ID" value="NZ_VUJW01000001.1"/>
</dbReference>
<evidence type="ECO:0000256" key="2">
    <source>
        <dbReference type="ARBA" id="ARBA00022475"/>
    </source>
</evidence>
<dbReference type="GO" id="GO:0005886">
    <property type="term" value="C:plasma membrane"/>
    <property type="evidence" value="ECO:0007669"/>
    <property type="project" value="UniProtKB-SubCell"/>
</dbReference>
<keyword evidence="5 6" id="KW-0472">Membrane</keyword>
<feature type="transmembrane region" description="Helical" evidence="6">
    <location>
        <begin position="254"/>
        <end position="276"/>
    </location>
</feature>
<dbReference type="EMBL" id="VUJW01000001">
    <property type="protein sequence ID" value="KAA1428968.1"/>
    <property type="molecule type" value="Genomic_DNA"/>
</dbReference>
<feature type="transmembrane region" description="Helical" evidence="6">
    <location>
        <begin position="450"/>
        <end position="472"/>
    </location>
</feature>
<evidence type="ECO:0000256" key="5">
    <source>
        <dbReference type="ARBA" id="ARBA00023136"/>
    </source>
</evidence>
<protein>
    <submittedName>
        <fullName evidence="7">APC family permease</fullName>
    </submittedName>
</protein>